<evidence type="ECO:0000313" key="3">
    <source>
        <dbReference type="Proteomes" id="UP001359559"/>
    </source>
</evidence>
<dbReference type="Proteomes" id="UP001359559">
    <property type="component" value="Unassembled WGS sequence"/>
</dbReference>
<protein>
    <recommendedName>
        <fullName evidence="4">ARM repeat superfamily protein</fullName>
    </recommendedName>
</protein>
<evidence type="ECO:0000313" key="2">
    <source>
        <dbReference type="EMBL" id="KAK7301736.1"/>
    </source>
</evidence>
<evidence type="ECO:0000256" key="1">
    <source>
        <dbReference type="ARBA" id="ARBA00022737"/>
    </source>
</evidence>
<dbReference type="Gene3D" id="1.25.10.10">
    <property type="entry name" value="Leucine-rich Repeat Variant"/>
    <property type="match status" value="1"/>
</dbReference>
<gene>
    <name evidence="2" type="ORF">RJT34_12608</name>
</gene>
<dbReference type="SMART" id="SM00185">
    <property type="entry name" value="ARM"/>
    <property type="match status" value="2"/>
</dbReference>
<evidence type="ECO:0008006" key="4">
    <source>
        <dbReference type="Google" id="ProtNLM"/>
    </source>
</evidence>
<dbReference type="InterPro" id="IPR000225">
    <property type="entry name" value="Armadillo"/>
</dbReference>
<organism evidence="2 3">
    <name type="scientific">Clitoria ternatea</name>
    <name type="common">Butterfly pea</name>
    <dbReference type="NCBI Taxonomy" id="43366"/>
    <lineage>
        <taxon>Eukaryota</taxon>
        <taxon>Viridiplantae</taxon>
        <taxon>Streptophyta</taxon>
        <taxon>Embryophyta</taxon>
        <taxon>Tracheophyta</taxon>
        <taxon>Spermatophyta</taxon>
        <taxon>Magnoliopsida</taxon>
        <taxon>eudicotyledons</taxon>
        <taxon>Gunneridae</taxon>
        <taxon>Pentapetalae</taxon>
        <taxon>rosids</taxon>
        <taxon>fabids</taxon>
        <taxon>Fabales</taxon>
        <taxon>Fabaceae</taxon>
        <taxon>Papilionoideae</taxon>
        <taxon>50 kb inversion clade</taxon>
        <taxon>NPAAA clade</taxon>
        <taxon>indigoferoid/millettioid clade</taxon>
        <taxon>Phaseoleae</taxon>
        <taxon>Clitoria</taxon>
    </lineage>
</organism>
<dbReference type="PANTHER" id="PTHR45958">
    <property type="entry name" value="RING-TYPE E3 UBIQUITIN TRANSFERASE"/>
    <property type="match status" value="1"/>
</dbReference>
<proteinExistence type="predicted"/>
<dbReference type="PANTHER" id="PTHR45958:SF14">
    <property type="entry name" value="RING-TYPE E3 UBIQUITIN TRANSFERASE"/>
    <property type="match status" value="1"/>
</dbReference>
<accession>A0AAN9JP38</accession>
<name>A0AAN9JP38_CLITE</name>
<sequence>MPFLQHAEVEHRVYAFKLTRLISEWFNQDIANELRISDKLTILNEKLFDYQSTNDERSDAAQIFANLSLSEGLQEGLIGLLLHFTRNLDQQTLNIMRENRLIMAVFCEQLDYISKPKATRLAAIGLKNLSEFGRSVTAKDSEPPSSSSFCSSLVLLYGKASSESSTCPIDNSLCEEDSQLCLLKSNCIRPLVDILNDNDTNVQLAAVDALSILVSIHISQPEELQEKTIWMIEKVLRVENLSNRHALNQAFVRGLVEAFKHGNPNTRKHAQDALILLKQLSGVSGKASRESQAR</sequence>
<dbReference type="AlphaFoldDB" id="A0AAN9JP38"/>
<dbReference type="SUPFAM" id="SSF48371">
    <property type="entry name" value="ARM repeat"/>
    <property type="match status" value="1"/>
</dbReference>
<dbReference type="InterPro" id="IPR052608">
    <property type="entry name" value="U-box_domain_protein"/>
</dbReference>
<keyword evidence="3" id="KW-1185">Reference proteome</keyword>
<dbReference type="InterPro" id="IPR011989">
    <property type="entry name" value="ARM-like"/>
</dbReference>
<reference evidence="2 3" key="1">
    <citation type="submission" date="2024-01" db="EMBL/GenBank/DDBJ databases">
        <title>The genomes of 5 underutilized Papilionoideae crops provide insights into root nodulation and disease resistance.</title>
        <authorList>
            <person name="Yuan L."/>
        </authorList>
    </citation>
    <scope>NUCLEOTIDE SEQUENCE [LARGE SCALE GENOMIC DNA]</scope>
    <source>
        <strain evidence="2">LY-2023</strain>
        <tissue evidence="2">Leaf</tissue>
    </source>
</reference>
<comment type="caution">
    <text evidence="2">The sequence shown here is derived from an EMBL/GenBank/DDBJ whole genome shotgun (WGS) entry which is preliminary data.</text>
</comment>
<dbReference type="EMBL" id="JAYKXN010000003">
    <property type="protein sequence ID" value="KAK7301736.1"/>
    <property type="molecule type" value="Genomic_DNA"/>
</dbReference>
<dbReference type="InterPro" id="IPR016024">
    <property type="entry name" value="ARM-type_fold"/>
</dbReference>
<keyword evidence="1" id="KW-0677">Repeat</keyword>
<dbReference type="Pfam" id="PF00514">
    <property type="entry name" value="Arm"/>
    <property type="match status" value="1"/>
</dbReference>